<reference evidence="1" key="1">
    <citation type="submission" date="2024-07" db="EMBL/GenBank/DDBJ databases">
        <title>Complete genome sequence of Verrucomicrobiaceae bacterium NT6N.</title>
        <authorList>
            <person name="Huang C."/>
            <person name="Takami H."/>
            <person name="Hamasaki K."/>
        </authorList>
    </citation>
    <scope>NUCLEOTIDE SEQUENCE</scope>
    <source>
        <strain evidence="1">NT6N</strain>
    </source>
</reference>
<accession>A0AAT9FN33</accession>
<evidence type="ECO:0000313" key="1">
    <source>
        <dbReference type="EMBL" id="BDS07401.1"/>
    </source>
</evidence>
<dbReference type="AlphaFoldDB" id="A0AAT9FN33"/>
<dbReference type="KEGG" id="osu:NT6N_24410"/>
<sequence length="130" mass="14464">MMLIVNSCAITGPQSVIKGKKLSSTGKTTNPNIRIILREGLNPDTIEGKIIAQKKFINLGITLAAWDANHNLICSWSIRPERSKANDTELTYYFIISSKLIKGAELDIFAVDQMHRLNLSTVRILPKKQG</sequence>
<proteinExistence type="predicted"/>
<dbReference type="EMBL" id="AP026866">
    <property type="protein sequence ID" value="BDS07401.1"/>
    <property type="molecule type" value="Genomic_DNA"/>
</dbReference>
<organism evidence="1">
    <name type="scientific">Oceaniferula spumae</name>
    <dbReference type="NCBI Taxonomy" id="2979115"/>
    <lineage>
        <taxon>Bacteria</taxon>
        <taxon>Pseudomonadati</taxon>
        <taxon>Verrucomicrobiota</taxon>
        <taxon>Verrucomicrobiia</taxon>
        <taxon>Verrucomicrobiales</taxon>
        <taxon>Verrucomicrobiaceae</taxon>
        <taxon>Oceaniferula</taxon>
    </lineage>
</organism>
<protein>
    <submittedName>
        <fullName evidence="1">Uncharacterized protein</fullName>
    </submittedName>
</protein>
<name>A0AAT9FN33_9BACT</name>
<gene>
    <name evidence="1" type="ORF">NT6N_24410</name>
</gene>